<dbReference type="GO" id="GO:0005524">
    <property type="term" value="F:ATP binding"/>
    <property type="evidence" value="ECO:0007669"/>
    <property type="project" value="UniProtKB-KW"/>
</dbReference>
<evidence type="ECO:0000256" key="10">
    <source>
        <dbReference type="ARBA" id="ARBA00022573"/>
    </source>
</evidence>
<proteinExistence type="inferred from homology"/>
<accession>A0A931CUL3</accession>
<comment type="catalytic activity">
    <reaction evidence="1">
        <text>adenosylcob(III)inamide + ATP = adenosylcob(III)inamide phosphate + ADP + H(+)</text>
        <dbReference type="Rhea" id="RHEA:15769"/>
        <dbReference type="ChEBI" id="CHEBI:2480"/>
        <dbReference type="ChEBI" id="CHEBI:15378"/>
        <dbReference type="ChEBI" id="CHEBI:30616"/>
        <dbReference type="ChEBI" id="CHEBI:58502"/>
        <dbReference type="ChEBI" id="CHEBI:456216"/>
        <dbReference type="EC" id="2.7.1.156"/>
    </reaction>
</comment>
<evidence type="ECO:0000256" key="2">
    <source>
        <dbReference type="ARBA" id="ARBA00000711"/>
    </source>
</evidence>
<evidence type="ECO:0000256" key="12">
    <source>
        <dbReference type="ARBA" id="ARBA00022741"/>
    </source>
</evidence>
<keyword evidence="12 19" id="KW-0547">Nucleotide-binding</keyword>
<evidence type="ECO:0000256" key="19">
    <source>
        <dbReference type="PIRSR" id="PIRSR006135-2"/>
    </source>
</evidence>
<feature type="binding site" evidence="19">
    <location>
        <begin position="44"/>
        <end position="46"/>
    </location>
    <ligand>
        <name>GTP</name>
        <dbReference type="ChEBI" id="CHEBI:37565"/>
    </ligand>
</feature>
<dbReference type="GO" id="GO:0005525">
    <property type="term" value="F:GTP binding"/>
    <property type="evidence" value="ECO:0007669"/>
    <property type="project" value="UniProtKB-KW"/>
</dbReference>
<dbReference type="PIRSF" id="PIRSF006135">
    <property type="entry name" value="CobU"/>
    <property type="match status" value="1"/>
</dbReference>
<feature type="binding site" evidence="19">
    <location>
        <position position="94"/>
    </location>
    <ligand>
        <name>GTP</name>
        <dbReference type="ChEBI" id="CHEBI:37565"/>
    </ligand>
</feature>
<evidence type="ECO:0000256" key="5">
    <source>
        <dbReference type="ARBA" id="ARBA00004692"/>
    </source>
</evidence>
<keyword evidence="11 20" id="KW-0808">Transferase</keyword>
<comment type="pathway">
    <text evidence="5">Cofactor biosynthesis; adenosylcobalamin biosynthesis; adenosylcobalamin from cob(II)yrinate a,c-diamide: step 6/7.</text>
</comment>
<evidence type="ECO:0000256" key="8">
    <source>
        <dbReference type="ARBA" id="ARBA00012016"/>
    </source>
</evidence>
<evidence type="ECO:0000256" key="3">
    <source>
        <dbReference type="ARBA" id="ARBA00001522"/>
    </source>
</evidence>
<evidence type="ECO:0000256" key="16">
    <source>
        <dbReference type="ARBA" id="ARBA00029570"/>
    </source>
</evidence>
<dbReference type="CDD" id="cd00544">
    <property type="entry name" value="CobU"/>
    <property type="match status" value="1"/>
</dbReference>
<gene>
    <name evidence="20" type="primary">cobU</name>
    <name evidence="20" type="ORF">H0S81_03675</name>
</gene>
<dbReference type="SUPFAM" id="SSF52540">
    <property type="entry name" value="P-loop containing nucleoside triphosphate hydrolases"/>
    <property type="match status" value="1"/>
</dbReference>
<comment type="similarity">
    <text evidence="7">Belongs to the CobU/CobP family.</text>
</comment>
<comment type="function">
    <text evidence="4">Catalyzes ATP-dependent phosphorylation of adenosylcobinamide and addition of GMP to adenosylcobinamide phosphate.</text>
</comment>
<protein>
    <recommendedName>
        <fullName evidence="16">Adenosylcobinamide kinase</fullName>
        <ecNumber evidence="8">2.7.1.156</ecNumber>
        <ecNumber evidence="9">2.7.7.62</ecNumber>
    </recommendedName>
    <alternativeName>
        <fullName evidence="17">Adenosylcobinamide-phosphate guanylyltransferase</fullName>
    </alternativeName>
</protein>
<dbReference type="EC" id="2.7.7.62" evidence="9"/>
<dbReference type="EC" id="2.7.1.156" evidence="8"/>
<comment type="pathway">
    <text evidence="6">Cofactor biosynthesis; adenosylcobalamin biosynthesis; adenosylcobalamin from cob(II)yrinate a,c-diamide: step 5/7.</text>
</comment>
<dbReference type="NCBIfam" id="NF004469">
    <property type="entry name" value="PRK05800.1"/>
    <property type="match status" value="1"/>
</dbReference>
<dbReference type="Pfam" id="PF02283">
    <property type="entry name" value="CobU"/>
    <property type="match status" value="1"/>
</dbReference>
<comment type="catalytic activity">
    <reaction evidence="3">
        <text>adenosylcob(III)inamide + GTP = adenosylcob(III)inamide phosphate + GDP + H(+)</text>
        <dbReference type="Rhea" id="RHEA:15765"/>
        <dbReference type="ChEBI" id="CHEBI:2480"/>
        <dbReference type="ChEBI" id="CHEBI:15378"/>
        <dbReference type="ChEBI" id="CHEBI:37565"/>
        <dbReference type="ChEBI" id="CHEBI:58189"/>
        <dbReference type="ChEBI" id="CHEBI:58502"/>
        <dbReference type="EC" id="2.7.1.156"/>
    </reaction>
</comment>
<dbReference type="AlphaFoldDB" id="A0A931CUL3"/>
<dbReference type="InterPro" id="IPR003203">
    <property type="entry name" value="CobU/CobP"/>
</dbReference>
<dbReference type="EMBL" id="JACCQK010000173">
    <property type="protein sequence ID" value="MBG0779006.1"/>
    <property type="molecule type" value="Genomic_DNA"/>
</dbReference>
<comment type="catalytic activity">
    <reaction evidence="2">
        <text>adenosylcob(III)inamide phosphate + GTP + H(+) = adenosylcob(III)inamide-GDP + diphosphate</text>
        <dbReference type="Rhea" id="RHEA:22712"/>
        <dbReference type="ChEBI" id="CHEBI:15378"/>
        <dbReference type="ChEBI" id="CHEBI:33019"/>
        <dbReference type="ChEBI" id="CHEBI:37565"/>
        <dbReference type="ChEBI" id="CHEBI:58502"/>
        <dbReference type="ChEBI" id="CHEBI:60487"/>
        <dbReference type="EC" id="2.7.7.62"/>
    </reaction>
</comment>
<evidence type="ECO:0000313" key="21">
    <source>
        <dbReference type="Proteomes" id="UP000706172"/>
    </source>
</evidence>
<feature type="active site" description="GMP-histidine intermediate" evidence="18">
    <location>
        <position position="60"/>
    </location>
</feature>
<evidence type="ECO:0000256" key="18">
    <source>
        <dbReference type="PIRSR" id="PIRSR006135-1"/>
    </source>
</evidence>
<feature type="binding site" evidence="19">
    <location>
        <position position="72"/>
    </location>
    <ligand>
        <name>GTP</name>
        <dbReference type="ChEBI" id="CHEBI:37565"/>
    </ligand>
</feature>
<evidence type="ECO:0000256" key="9">
    <source>
        <dbReference type="ARBA" id="ARBA00012523"/>
    </source>
</evidence>
<reference evidence="20" key="1">
    <citation type="submission" date="2020-07" db="EMBL/GenBank/DDBJ databases">
        <title>Severe corrosion of carbon steel in oil field produced water can be linked to methanogenic archaea containing a special type of NiFe hydrogenase.</title>
        <authorList>
            <person name="Lahme S."/>
            <person name="Mand J."/>
            <person name="Longwell J."/>
            <person name="Smith R."/>
            <person name="Enning D."/>
        </authorList>
    </citation>
    <scope>NUCLEOTIDE SEQUENCE</scope>
    <source>
        <strain evidence="20">MIC098Bin6</strain>
    </source>
</reference>
<dbReference type="GO" id="GO:0043752">
    <property type="term" value="F:adenosylcobinamide kinase activity"/>
    <property type="evidence" value="ECO:0007669"/>
    <property type="project" value="UniProtKB-EC"/>
</dbReference>
<keyword evidence="15 19" id="KW-0342">GTP-binding</keyword>
<name>A0A931CUL3_9BACT</name>
<keyword evidence="14" id="KW-0067">ATP-binding</keyword>
<evidence type="ECO:0000256" key="15">
    <source>
        <dbReference type="ARBA" id="ARBA00023134"/>
    </source>
</evidence>
<evidence type="ECO:0000256" key="11">
    <source>
        <dbReference type="ARBA" id="ARBA00022679"/>
    </source>
</evidence>
<dbReference type="InterPro" id="IPR027417">
    <property type="entry name" value="P-loop_NTPase"/>
</dbReference>
<organism evidence="20 21">
    <name type="scientific">Desulfotignum balticum</name>
    <dbReference type="NCBI Taxonomy" id="115781"/>
    <lineage>
        <taxon>Bacteria</taxon>
        <taxon>Pseudomonadati</taxon>
        <taxon>Thermodesulfobacteriota</taxon>
        <taxon>Desulfobacteria</taxon>
        <taxon>Desulfobacterales</taxon>
        <taxon>Desulfobacteraceae</taxon>
        <taxon>Desulfotignum</taxon>
    </lineage>
</organism>
<dbReference type="PANTHER" id="PTHR34848">
    <property type="match status" value="1"/>
</dbReference>
<keyword evidence="10" id="KW-0169">Cobalamin biosynthesis</keyword>
<evidence type="ECO:0000256" key="6">
    <source>
        <dbReference type="ARBA" id="ARBA00005159"/>
    </source>
</evidence>
<dbReference type="PANTHER" id="PTHR34848:SF1">
    <property type="entry name" value="BIFUNCTIONAL ADENOSYLCOBALAMIN BIOSYNTHESIS PROTEIN COBU"/>
    <property type="match status" value="1"/>
</dbReference>
<keyword evidence="13 20" id="KW-0418">Kinase</keyword>
<feature type="binding site" evidence="19">
    <location>
        <begin position="18"/>
        <end position="25"/>
    </location>
    <ligand>
        <name>GTP</name>
        <dbReference type="ChEBI" id="CHEBI:37565"/>
    </ligand>
</feature>
<evidence type="ECO:0000313" key="20">
    <source>
        <dbReference type="EMBL" id="MBG0779006.1"/>
    </source>
</evidence>
<evidence type="ECO:0000256" key="13">
    <source>
        <dbReference type="ARBA" id="ARBA00022777"/>
    </source>
</evidence>
<evidence type="ECO:0000256" key="14">
    <source>
        <dbReference type="ARBA" id="ARBA00022840"/>
    </source>
</evidence>
<dbReference type="Gene3D" id="3.40.50.300">
    <property type="entry name" value="P-loop containing nucleotide triphosphate hydrolases"/>
    <property type="match status" value="1"/>
</dbReference>
<sequence>MKETDILGDRPFITLVVGGCRSGKSRFALNAANAVPGRRKIFLATSVPRDLEMTNRVQAHQAERGKDWITVEEPVNIHESISAHADTADVILVDCLTLWLSNMMAAHMDDKEIENRFEKTAQACCSTPCPVFLVSNEVGSGIVPENSLARKFRDLAGHMNQFMADTADRVVLAVAGQALQIKPGGKRISP</sequence>
<keyword evidence="20" id="KW-0548">Nucleotidyltransferase</keyword>
<evidence type="ECO:0000256" key="17">
    <source>
        <dbReference type="ARBA" id="ARBA00030571"/>
    </source>
</evidence>
<comment type="caution">
    <text evidence="20">The sequence shown here is derived from an EMBL/GenBank/DDBJ whole genome shotgun (WGS) entry which is preliminary data.</text>
</comment>
<dbReference type="GO" id="GO:0009236">
    <property type="term" value="P:cobalamin biosynthetic process"/>
    <property type="evidence" value="ECO:0007669"/>
    <property type="project" value="UniProtKB-KW"/>
</dbReference>
<evidence type="ECO:0000256" key="7">
    <source>
        <dbReference type="ARBA" id="ARBA00007490"/>
    </source>
</evidence>
<evidence type="ECO:0000256" key="4">
    <source>
        <dbReference type="ARBA" id="ARBA00003889"/>
    </source>
</evidence>
<dbReference type="Proteomes" id="UP000706172">
    <property type="component" value="Unassembled WGS sequence"/>
</dbReference>
<evidence type="ECO:0000256" key="1">
    <source>
        <dbReference type="ARBA" id="ARBA00000312"/>
    </source>
</evidence>
<dbReference type="GO" id="GO:0008820">
    <property type="term" value="F:cobinamide phosphate guanylyltransferase activity"/>
    <property type="evidence" value="ECO:0007669"/>
    <property type="project" value="UniProtKB-EC"/>
</dbReference>